<evidence type="ECO:0000256" key="7">
    <source>
        <dbReference type="ARBA" id="ARBA00022801"/>
    </source>
</evidence>
<feature type="active site" description="Proton acceptor" evidence="9 10">
    <location>
        <position position="65"/>
    </location>
</feature>
<keyword evidence="14" id="KW-1185">Reference proteome</keyword>
<dbReference type="SMART" id="SM00987">
    <property type="entry name" value="UreE_C"/>
    <property type="match status" value="1"/>
</dbReference>
<evidence type="ECO:0000259" key="12">
    <source>
        <dbReference type="SMART" id="SM00986"/>
    </source>
</evidence>
<dbReference type="PROSITE" id="PS00130">
    <property type="entry name" value="U_DNA_GLYCOSYLASE"/>
    <property type="match status" value="1"/>
</dbReference>
<sequence length="220" mass="24737">MNVRIEPSWKQQLQAQFDQPYWNELTQFVREEYAAGHCCPPGKDIFRAFDLTPFDKVKVVILGQDPYHTPGAAMGFCFSVPEGNRPQPSLQNMFKELESDLGVKRTRTDLSDWAEQGVFLLNAVLTVRAGSAGSHARKGWETFTDSAISTLSREREHLVFILWGSYAIAKKALIDTTKHHVITSPHPSPLSAHRGFFGSKPFSQANAYLERTGQDPITWA</sequence>
<evidence type="ECO:0000313" key="13">
    <source>
        <dbReference type="EMBL" id="AVR94502.1"/>
    </source>
</evidence>
<evidence type="ECO:0000256" key="3">
    <source>
        <dbReference type="ARBA" id="ARBA00008184"/>
    </source>
</evidence>
<accession>A0A2R4C4H5</accession>
<dbReference type="InterPro" id="IPR005122">
    <property type="entry name" value="Uracil-DNA_glycosylase-like"/>
</dbReference>
<evidence type="ECO:0000313" key="14">
    <source>
        <dbReference type="Proteomes" id="UP000240505"/>
    </source>
</evidence>
<evidence type="ECO:0000256" key="1">
    <source>
        <dbReference type="ARBA" id="ARBA00001400"/>
    </source>
</evidence>
<evidence type="ECO:0000256" key="8">
    <source>
        <dbReference type="ARBA" id="ARBA00023204"/>
    </source>
</evidence>
<name>A0A2R4C4H5_9BURK</name>
<keyword evidence="7 9" id="KW-0378">Hydrolase</keyword>
<dbReference type="FunFam" id="3.40.470.10:FF:000001">
    <property type="entry name" value="Uracil-DNA glycosylase"/>
    <property type="match status" value="1"/>
</dbReference>
<dbReference type="HAMAP" id="MF_00148">
    <property type="entry name" value="UDG"/>
    <property type="match status" value="1"/>
</dbReference>
<dbReference type="SUPFAM" id="SSF52141">
    <property type="entry name" value="Uracil-DNA glycosylase-like"/>
    <property type="match status" value="1"/>
</dbReference>
<keyword evidence="9" id="KW-0963">Cytoplasm</keyword>
<reference evidence="13 14" key="1">
    <citation type="submission" date="2018-03" db="EMBL/GenBank/DDBJ databases">
        <title>Massilia armeniaca sp. nov., isolated from desert soil.</title>
        <authorList>
            <person name="Huang H."/>
            <person name="Ren M."/>
        </authorList>
    </citation>
    <scope>NUCLEOTIDE SEQUENCE [LARGE SCALE GENOMIC DNA]</scope>
    <source>
        <strain evidence="13 14">ZMN-3</strain>
    </source>
</reference>
<dbReference type="NCBIfam" id="NF003588">
    <property type="entry name" value="PRK05254.1-1"/>
    <property type="match status" value="1"/>
</dbReference>
<dbReference type="CDD" id="cd10027">
    <property type="entry name" value="UDG-F1-like"/>
    <property type="match status" value="1"/>
</dbReference>
<dbReference type="OrthoDB" id="9804372at2"/>
<organism evidence="13 14">
    <name type="scientific">Pseudoduganella armeniaca</name>
    <dbReference type="NCBI Taxonomy" id="2072590"/>
    <lineage>
        <taxon>Bacteria</taxon>
        <taxon>Pseudomonadati</taxon>
        <taxon>Pseudomonadota</taxon>
        <taxon>Betaproteobacteria</taxon>
        <taxon>Burkholderiales</taxon>
        <taxon>Oxalobacteraceae</taxon>
        <taxon>Telluria group</taxon>
        <taxon>Pseudoduganella</taxon>
    </lineage>
</organism>
<dbReference type="Proteomes" id="UP000240505">
    <property type="component" value="Chromosome"/>
</dbReference>
<dbReference type="EC" id="3.2.2.27" evidence="4 9"/>
<evidence type="ECO:0000256" key="6">
    <source>
        <dbReference type="ARBA" id="ARBA00022763"/>
    </source>
</evidence>
<dbReference type="GO" id="GO:0004844">
    <property type="term" value="F:uracil DNA N-glycosylase activity"/>
    <property type="evidence" value="ECO:0007669"/>
    <property type="project" value="UniProtKB-UniRule"/>
</dbReference>
<comment type="subcellular location">
    <subcellularLocation>
        <location evidence="9">Cytoplasm</location>
    </subcellularLocation>
</comment>
<dbReference type="AlphaFoldDB" id="A0A2R4C4H5"/>
<dbReference type="PANTHER" id="PTHR11264">
    <property type="entry name" value="URACIL-DNA GLYCOSYLASE"/>
    <property type="match status" value="1"/>
</dbReference>
<keyword evidence="6 9" id="KW-0227">DNA damage</keyword>
<proteinExistence type="inferred from homology"/>
<keyword evidence="8 9" id="KW-0234">DNA repair</keyword>
<dbReference type="InterPro" id="IPR002043">
    <property type="entry name" value="UDG_fam1"/>
</dbReference>
<evidence type="ECO:0000256" key="10">
    <source>
        <dbReference type="PROSITE-ProRule" id="PRU10072"/>
    </source>
</evidence>
<dbReference type="InterPro" id="IPR036895">
    <property type="entry name" value="Uracil-DNA_glycosylase-like_sf"/>
</dbReference>
<gene>
    <name evidence="9" type="primary">ung</name>
    <name evidence="13" type="ORF">C9I28_01355</name>
</gene>
<dbReference type="Gene3D" id="3.40.470.10">
    <property type="entry name" value="Uracil-DNA glycosylase-like domain"/>
    <property type="match status" value="1"/>
</dbReference>
<dbReference type="SMART" id="SM00986">
    <property type="entry name" value="UDG"/>
    <property type="match status" value="1"/>
</dbReference>
<comment type="similarity">
    <text evidence="3 9 11">Belongs to the uracil-DNA glycosylase (UDG) superfamily. UNG family.</text>
</comment>
<dbReference type="PANTHER" id="PTHR11264:SF0">
    <property type="entry name" value="URACIL-DNA GLYCOSYLASE"/>
    <property type="match status" value="1"/>
</dbReference>
<dbReference type="GO" id="GO:0097510">
    <property type="term" value="P:base-excision repair, AP site formation via deaminated base removal"/>
    <property type="evidence" value="ECO:0007669"/>
    <property type="project" value="TreeGrafter"/>
</dbReference>
<protein>
    <recommendedName>
        <fullName evidence="5 9">Uracil-DNA glycosylase</fullName>
        <shortName evidence="9">UDG</shortName>
        <ecNumber evidence="4 9">3.2.2.27</ecNumber>
    </recommendedName>
</protein>
<feature type="domain" description="Uracil-DNA glycosylase-like" evidence="12">
    <location>
        <begin position="50"/>
        <end position="209"/>
    </location>
</feature>
<evidence type="ECO:0000256" key="11">
    <source>
        <dbReference type="RuleBase" id="RU003780"/>
    </source>
</evidence>
<evidence type="ECO:0000256" key="9">
    <source>
        <dbReference type="HAMAP-Rule" id="MF_00148"/>
    </source>
</evidence>
<evidence type="ECO:0000256" key="2">
    <source>
        <dbReference type="ARBA" id="ARBA00002631"/>
    </source>
</evidence>
<evidence type="ECO:0000256" key="5">
    <source>
        <dbReference type="ARBA" id="ARBA00018429"/>
    </source>
</evidence>
<dbReference type="NCBIfam" id="NF003591">
    <property type="entry name" value="PRK05254.1-4"/>
    <property type="match status" value="1"/>
</dbReference>
<dbReference type="RefSeq" id="WP_107139853.1">
    <property type="nucleotide sequence ID" value="NZ_CP028324.1"/>
</dbReference>
<dbReference type="GO" id="GO:0005737">
    <property type="term" value="C:cytoplasm"/>
    <property type="evidence" value="ECO:0007669"/>
    <property type="project" value="UniProtKB-SubCell"/>
</dbReference>
<comment type="catalytic activity">
    <reaction evidence="1 9 11">
        <text>Hydrolyzes single-stranded DNA or mismatched double-stranded DNA and polynucleotides, releasing free uracil.</text>
        <dbReference type="EC" id="3.2.2.27"/>
    </reaction>
</comment>
<comment type="function">
    <text evidence="2 9 11">Excises uracil residues from the DNA which can arise as a result of misincorporation of dUMP residues by DNA polymerase or due to deamination of cytosine.</text>
</comment>
<evidence type="ECO:0000256" key="4">
    <source>
        <dbReference type="ARBA" id="ARBA00012030"/>
    </source>
</evidence>
<dbReference type="KEGG" id="masz:C9I28_01355"/>
<dbReference type="NCBIfam" id="NF003592">
    <property type="entry name" value="PRK05254.1-5"/>
    <property type="match status" value="1"/>
</dbReference>
<dbReference type="NCBIfam" id="TIGR00628">
    <property type="entry name" value="ung"/>
    <property type="match status" value="1"/>
</dbReference>
<dbReference type="NCBIfam" id="NF003589">
    <property type="entry name" value="PRK05254.1-2"/>
    <property type="match status" value="1"/>
</dbReference>
<dbReference type="InterPro" id="IPR018085">
    <property type="entry name" value="Ura-DNA_Glyclase_AS"/>
</dbReference>
<dbReference type="EMBL" id="CP028324">
    <property type="protein sequence ID" value="AVR94502.1"/>
    <property type="molecule type" value="Genomic_DNA"/>
</dbReference>
<dbReference type="Pfam" id="PF03167">
    <property type="entry name" value="UDG"/>
    <property type="match status" value="1"/>
</dbReference>